<name>A0A9Q8SB03_9PEZI</name>
<accession>A0A9Q8SB03</accession>
<dbReference type="RefSeq" id="XP_049135405.1">
    <property type="nucleotide sequence ID" value="XM_049279448.1"/>
</dbReference>
<proteinExistence type="predicted"/>
<evidence type="ECO:0000256" key="1">
    <source>
        <dbReference type="SAM" id="MobiDB-lite"/>
    </source>
</evidence>
<reference evidence="2" key="1">
    <citation type="journal article" date="2021" name="Mol. Plant Microbe Interact.">
        <title>Complete Genome Sequence of the Plant-Pathogenic Fungus Colletotrichum lupini.</title>
        <authorList>
            <person name="Baroncelli R."/>
            <person name="Pensec F."/>
            <person name="Da Lio D."/>
            <person name="Boufleur T."/>
            <person name="Vicente I."/>
            <person name="Sarrocco S."/>
            <person name="Picot A."/>
            <person name="Baraldi E."/>
            <person name="Sukno S."/>
            <person name="Thon M."/>
            <person name="Le Floch G."/>
        </authorList>
    </citation>
    <scope>NUCLEOTIDE SEQUENCE</scope>
    <source>
        <strain evidence="2">IMI 504893</strain>
    </source>
</reference>
<dbReference type="EMBL" id="CP019471">
    <property type="protein sequence ID" value="UQC73753.1"/>
    <property type="molecule type" value="Genomic_DNA"/>
</dbReference>
<dbReference type="Proteomes" id="UP000830671">
    <property type="component" value="Chromosome 1"/>
</dbReference>
<dbReference type="GeneID" id="73334458"/>
<feature type="region of interest" description="Disordered" evidence="1">
    <location>
        <begin position="40"/>
        <end position="62"/>
    </location>
</feature>
<dbReference type="KEGG" id="clup:CLUP02_00399"/>
<sequence length="62" mass="6769">MVPVAVTPQLEPAVLLPESNQFEPQTRPRSLRRCLCPGSLSYPPKHANDSTSSPWGEHADDG</sequence>
<evidence type="ECO:0000313" key="3">
    <source>
        <dbReference type="Proteomes" id="UP000830671"/>
    </source>
</evidence>
<keyword evidence="3" id="KW-1185">Reference proteome</keyword>
<gene>
    <name evidence="2" type="ORF">CLUP02_00399</name>
</gene>
<dbReference type="AlphaFoldDB" id="A0A9Q8SB03"/>
<protein>
    <submittedName>
        <fullName evidence="2">Uncharacterized protein</fullName>
    </submittedName>
</protein>
<organism evidence="2 3">
    <name type="scientific">Colletotrichum lupini</name>
    <dbReference type="NCBI Taxonomy" id="145971"/>
    <lineage>
        <taxon>Eukaryota</taxon>
        <taxon>Fungi</taxon>
        <taxon>Dikarya</taxon>
        <taxon>Ascomycota</taxon>
        <taxon>Pezizomycotina</taxon>
        <taxon>Sordariomycetes</taxon>
        <taxon>Hypocreomycetidae</taxon>
        <taxon>Glomerellales</taxon>
        <taxon>Glomerellaceae</taxon>
        <taxon>Colletotrichum</taxon>
        <taxon>Colletotrichum acutatum species complex</taxon>
    </lineage>
</organism>
<evidence type="ECO:0000313" key="2">
    <source>
        <dbReference type="EMBL" id="UQC73753.1"/>
    </source>
</evidence>